<protein>
    <submittedName>
        <fullName evidence="1">Uncharacterized protein</fullName>
    </submittedName>
</protein>
<dbReference type="EMBL" id="BGZK01001947">
    <property type="protein sequence ID" value="GBP88636.1"/>
    <property type="molecule type" value="Genomic_DNA"/>
</dbReference>
<dbReference type="Proteomes" id="UP000299102">
    <property type="component" value="Unassembled WGS sequence"/>
</dbReference>
<sequence>MHHHRCATQGRSGVGVGGIRGHDPFPLEMDFCLIVVIEVRPVPTGPRDPSLHKLDPLSALFFVKDLSIIPFWCFKAGLFCTELVVSTCGIIYPFARPQFFFQCYNLDVTALLYAVSV</sequence>
<organism evidence="1 2">
    <name type="scientific">Eumeta variegata</name>
    <name type="common">Bagworm moth</name>
    <name type="synonym">Eumeta japonica</name>
    <dbReference type="NCBI Taxonomy" id="151549"/>
    <lineage>
        <taxon>Eukaryota</taxon>
        <taxon>Metazoa</taxon>
        <taxon>Ecdysozoa</taxon>
        <taxon>Arthropoda</taxon>
        <taxon>Hexapoda</taxon>
        <taxon>Insecta</taxon>
        <taxon>Pterygota</taxon>
        <taxon>Neoptera</taxon>
        <taxon>Endopterygota</taxon>
        <taxon>Lepidoptera</taxon>
        <taxon>Glossata</taxon>
        <taxon>Ditrysia</taxon>
        <taxon>Tineoidea</taxon>
        <taxon>Psychidae</taxon>
        <taxon>Oiketicinae</taxon>
        <taxon>Eumeta</taxon>
    </lineage>
</organism>
<keyword evidence="2" id="KW-1185">Reference proteome</keyword>
<reference evidence="1 2" key="1">
    <citation type="journal article" date="2019" name="Commun. Biol.">
        <title>The bagworm genome reveals a unique fibroin gene that provides high tensile strength.</title>
        <authorList>
            <person name="Kono N."/>
            <person name="Nakamura H."/>
            <person name="Ohtoshi R."/>
            <person name="Tomita M."/>
            <person name="Numata K."/>
            <person name="Arakawa K."/>
        </authorList>
    </citation>
    <scope>NUCLEOTIDE SEQUENCE [LARGE SCALE GENOMIC DNA]</scope>
</reference>
<dbReference type="AlphaFoldDB" id="A0A4C1ZJH5"/>
<proteinExistence type="predicted"/>
<comment type="caution">
    <text evidence="1">The sequence shown here is derived from an EMBL/GenBank/DDBJ whole genome shotgun (WGS) entry which is preliminary data.</text>
</comment>
<accession>A0A4C1ZJH5</accession>
<name>A0A4C1ZJH5_EUMVA</name>
<evidence type="ECO:0000313" key="2">
    <source>
        <dbReference type="Proteomes" id="UP000299102"/>
    </source>
</evidence>
<evidence type="ECO:0000313" key="1">
    <source>
        <dbReference type="EMBL" id="GBP88636.1"/>
    </source>
</evidence>
<gene>
    <name evidence="1" type="ORF">EVAR_103881_1</name>
</gene>